<dbReference type="EMBL" id="PVWJ01000018">
    <property type="protein sequence ID" value="PSB04093.1"/>
    <property type="molecule type" value="Genomic_DNA"/>
</dbReference>
<dbReference type="OrthoDB" id="9801609at2"/>
<sequence length="290" mass="33604">MVTELEKYFGEKPPESIQIVDYEIGRCKNCSLEYAVPLEPGTQPFYQWVTTRVGYYPISRWEWFAVIEEINKQAKLNPVSILEIGCGGGNFISLVQNIQNVRIVGIDTTPESVTQCQEKGFEVYCETIDSFTKKFSELKFDYVVSFHCLEHISDPKNFVESMLFLLKPTGSLLISTPYSPMSFEQGWFDIMNHPPHHMTRWNQKAYNELAWQLKCKIEYFMPSTRSTLQRTTNTFRLINFGRNKSVIKSRLIPVLMAKFPLFIILLARQLFRPKLNGITSADTVLVKLVR</sequence>
<proteinExistence type="predicted"/>
<evidence type="ECO:0008006" key="3">
    <source>
        <dbReference type="Google" id="ProtNLM"/>
    </source>
</evidence>
<dbReference type="Gene3D" id="3.40.50.150">
    <property type="entry name" value="Vaccinia Virus protein VP39"/>
    <property type="match status" value="1"/>
</dbReference>
<dbReference type="Pfam" id="PF13489">
    <property type="entry name" value="Methyltransf_23"/>
    <property type="match status" value="1"/>
</dbReference>
<comment type="caution">
    <text evidence="1">The sequence shown here is derived from an EMBL/GenBank/DDBJ whole genome shotgun (WGS) entry which is preliminary data.</text>
</comment>
<reference evidence="1 2" key="2">
    <citation type="submission" date="2018-03" db="EMBL/GenBank/DDBJ databases">
        <title>The ancient ancestry and fast evolution of plastids.</title>
        <authorList>
            <person name="Moore K.R."/>
            <person name="Magnabosco C."/>
            <person name="Momper L."/>
            <person name="Gold D.A."/>
            <person name="Bosak T."/>
            <person name="Fournier G.P."/>
        </authorList>
    </citation>
    <scope>NUCLEOTIDE SEQUENCE [LARGE SCALE GENOMIC DNA]</scope>
    <source>
        <strain evidence="1 2">CCAP 1448/3</strain>
    </source>
</reference>
<evidence type="ECO:0000313" key="2">
    <source>
        <dbReference type="Proteomes" id="UP000238762"/>
    </source>
</evidence>
<protein>
    <recommendedName>
        <fullName evidence="3">Class I SAM-dependent methyltransferase</fullName>
    </recommendedName>
</protein>
<evidence type="ECO:0000313" key="1">
    <source>
        <dbReference type="EMBL" id="PSB04093.1"/>
    </source>
</evidence>
<organism evidence="1 2">
    <name type="scientific">Merismopedia glauca CCAP 1448/3</name>
    <dbReference type="NCBI Taxonomy" id="1296344"/>
    <lineage>
        <taxon>Bacteria</taxon>
        <taxon>Bacillati</taxon>
        <taxon>Cyanobacteriota</taxon>
        <taxon>Cyanophyceae</taxon>
        <taxon>Synechococcales</taxon>
        <taxon>Merismopediaceae</taxon>
        <taxon>Merismopedia</taxon>
    </lineage>
</organism>
<dbReference type="PANTHER" id="PTHR43861:SF6">
    <property type="entry name" value="METHYLTRANSFERASE TYPE 11"/>
    <property type="match status" value="1"/>
</dbReference>
<name>A0A2T1C7H3_9CYAN</name>
<gene>
    <name evidence="1" type="ORF">C7B64_05515</name>
</gene>
<dbReference type="InterPro" id="IPR029063">
    <property type="entry name" value="SAM-dependent_MTases_sf"/>
</dbReference>
<dbReference type="Proteomes" id="UP000238762">
    <property type="component" value="Unassembled WGS sequence"/>
</dbReference>
<dbReference type="CDD" id="cd02440">
    <property type="entry name" value="AdoMet_MTases"/>
    <property type="match status" value="1"/>
</dbReference>
<dbReference type="AlphaFoldDB" id="A0A2T1C7H3"/>
<reference evidence="1 2" key="1">
    <citation type="submission" date="2018-02" db="EMBL/GenBank/DDBJ databases">
        <authorList>
            <person name="Cohen D.B."/>
            <person name="Kent A.D."/>
        </authorList>
    </citation>
    <scope>NUCLEOTIDE SEQUENCE [LARGE SCALE GENOMIC DNA]</scope>
    <source>
        <strain evidence="1 2">CCAP 1448/3</strain>
    </source>
</reference>
<dbReference type="PANTHER" id="PTHR43861">
    <property type="entry name" value="TRANS-ACONITATE 2-METHYLTRANSFERASE-RELATED"/>
    <property type="match status" value="1"/>
</dbReference>
<accession>A0A2T1C7H3</accession>
<keyword evidence="2" id="KW-1185">Reference proteome</keyword>
<dbReference type="SUPFAM" id="SSF53335">
    <property type="entry name" value="S-adenosyl-L-methionine-dependent methyltransferases"/>
    <property type="match status" value="1"/>
</dbReference>